<dbReference type="Proteomes" id="UP000682733">
    <property type="component" value="Unassembled WGS sequence"/>
</dbReference>
<name>A0A8S2JIR5_9BILA</name>
<dbReference type="AlphaFoldDB" id="A0A8S2JIR5"/>
<sequence length="107" mass="11369">MNDSERHRKAQKEFSEEEKPLDGPASHFGGPGVREAETGGPIGQFGVPGSAEGELIKPSVSGSRQGELGGPHGKFGGPTHISDGRECECRDERCGEGKMSNDHRLVN</sequence>
<evidence type="ECO:0000256" key="1">
    <source>
        <dbReference type="SAM" id="MobiDB-lite"/>
    </source>
</evidence>
<comment type="caution">
    <text evidence="3">The sequence shown here is derived from an EMBL/GenBank/DDBJ whole genome shotgun (WGS) entry which is preliminary data.</text>
</comment>
<proteinExistence type="predicted"/>
<dbReference type="Proteomes" id="UP000677228">
    <property type="component" value="Unassembled WGS sequence"/>
</dbReference>
<reference evidence="3" key="1">
    <citation type="submission" date="2021-02" db="EMBL/GenBank/DDBJ databases">
        <authorList>
            <person name="Nowell W R."/>
        </authorList>
    </citation>
    <scope>NUCLEOTIDE SEQUENCE</scope>
</reference>
<feature type="region of interest" description="Disordered" evidence="1">
    <location>
        <begin position="1"/>
        <end position="85"/>
    </location>
</feature>
<evidence type="ECO:0000313" key="3">
    <source>
        <dbReference type="EMBL" id="CAF3812000.1"/>
    </source>
</evidence>
<accession>A0A8S2JIR5</accession>
<dbReference type="EMBL" id="CAJNOK010007765">
    <property type="protein sequence ID" value="CAF1043906.1"/>
    <property type="molecule type" value="Genomic_DNA"/>
</dbReference>
<organism evidence="3 4">
    <name type="scientific">Didymodactylos carnosus</name>
    <dbReference type="NCBI Taxonomy" id="1234261"/>
    <lineage>
        <taxon>Eukaryota</taxon>
        <taxon>Metazoa</taxon>
        <taxon>Spiralia</taxon>
        <taxon>Gnathifera</taxon>
        <taxon>Rotifera</taxon>
        <taxon>Eurotatoria</taxon>
        <taxon>Bdelloidea</taxon>
        <taxon>Philodinida</taxon>
        <taxon>Philodinidae</taxon>
        <taxon>Didymodactylos</taxon>
    </lineage>
</organism>
<evidence type="ECO:0000313" key="4">
    <source>
        <dbReference type="Proteomes" id="UP000682733"/>
    </source>
</evidence>
<protein>
    <submittedName>
        <fullName evidence="3">Uncharacterized protein</fullName>
    </submittedName>
</protein>
<evidence type="ECO:0000313" key="2">
    <source>
        <dbReference type="EMBL" id="CAF1043906.1"/>
    </source>
</evidence>
<gene>
    <name evidence="2" type="ORF">OVA965_LOCUS16625</name>
    <name evidence="3" type="ORF">TMI583_LOCUS16632</name>
</gene>
<dbReference type="EMBL" id="CAJOBA010007775">
    <property type="protein sequence ID" value="CAF3812000.1"/>
    <property type="molecule type" value="Genomic_DNA"/>
</dbReference>
<feature type="compositionally biased region" description="Basic and acidic residues" evidence="1">
    <location>
        <begin position="1"/>
        <end position="21"/>
    </location>
</feature>
<feature type="compositionally biased region" description="Gly residues" evidence="1">
    <location>
        <begin position="67"/>
        <end position="76"/>
    </location>
</feature>